<dbReference type="AlphaFoldDB" id="A0AB40CED6"/>
<keyword evidence="4" id="KW-1185">Reference proteome</keyword>
<evidence type="ECO:0000256" key="2">
    <source>
        <dbReference type="ARBA" id="ARBA00022737"/>
    </source>
</evidence>
<dbReference type="RefSeq" id="XP_039138278.1">
    <property type="nucleotide sequence ID" value="XM_039282344.1"/>
</dbReference>
<dbReference type="PANTHER" id="PTHR47447:SF21">
    <property type="entry name" value="PENTACOTRIPEPTIDE-REPEAT REGION OF PRORP DOMAIN-CONTAINING PROTEIN"/>
    <property type="match status" value="1"/>
</dbReference>
<feature type="repeat" description="PPR" evidence="3">
    <location>
        <begin position="565"/>
        <end position="599"/>
    </location>
</feature>
<dbReference type="InterPro" id="IPR011990">
    <property type="entry name" value="TPR-like_helical_dom_sf"/>
</dbReference>
<feature type="repeat" description="PPR" evidence="3">
    <location>
        <begin position="460"/>
        <end position="494"/>
    </location>
</feature>
<dbReference type="SUPFAM" id="SSF81901">
    <property type="entry name" value="HCP-like"/>
    <property type="match status" value="1"/>
</dbReference>
<evidence type="ECO:0000256" key="1">
    <source>
        <dbReference type="ARBA" id="ARBA00007626"/>
    </source>
</evidence>
<feature type="repeat" description="PPR" evidence="3">
    <location>
        <begin position="495"/>
        <end position="529"/>
    </location>
</feature>
<protein>
    <submittedName>
        <fullName evidence="5">Pentatricopeptide repeat-containing protein At5g13770, chloroplastic</fullName>
    </submittedName>
</protein>
<reference evidence="5" key="1">
    <citation type="submission" date="2025-08" db="UniProtKB">
        <authorList>
            <consortium name="RefSeq"/>
        </authorList>
    </citation>
    <scope>IDENTIFICATION</scope>
</reference>
<organism evidence="4 5">
    <name type="scientific">Dioscorea cayennensis subsp. rotundata</name>
    <name type="common">White Guinea yam</name>
    <name type="synonym">Dioscorea rotundata</name>
    <dbReference type="NCBI Taxonomy" id="55577"/>
    <lineage>
        <taxon>Eukaryota</taxon>
        <taxon>Viridiplantae</taxon>
        <taxon>Streptophyta</taxon>
        <taxon>Embryophyta</taxon>
        <taxon>Tracheophyta</taxon>
        <taxon>Spermatophyta</taxon>
        <taxon>Magnoliopsida</taxon>
        <taxon>Liliopsida</taxon>
        <taxon>Dioscoreales</taxon>
        <taxon>Dioscoreaceae</taxon>
        <taxon>Dioscorea</taxon>
    </lineage>
</organism>
<dbReference type="Pfam" id="PF13041">
    <property type="entry name" value="PPR_2"/>
    <property type="match status" value="1"/>
</dbReference>
<keyword evidence="2" id="KW-0677">Repeat</keyword>
<dbReference type="PANTHER" id="PTHR47447">
    <property type="entry name" value="OS03G0856100 PROTEIN"/>
    <property type="match status" value="1"/>
</dbReference>
<evidence type="ECO:0000313" key="4">
    <source>
        <dbReference type="Proteomes" id="UP001515500"/>
    </source>
</evidence>
<dbReference type="Proteomes" id="UP001515500">
    <property type="component" value="Chromosome 14"/>
</dbReference>
<comment type="similarity">
    <text evidence="1">Belongs to the PPR family. P subfamily.</text>
</comment>
<gene>
    <name evidence="5" type="primary">LOC120275680</name>
</gene>
<accession>A0AB40CED6</accession>
<sequence length="634" mass="72016">MDKLYYISNEVHQWRLLALSTHSSLPKAMAIWSSDWPLPPLPPPRKTLFKTTSLFISISISPTPSINPFATRKSIFTNSSKPSSSPPLLDNTPNGLQLIQIPPISDLEFTTDFIHGLCQNSTTESIAFDYYQKAKQQPQFKPLTQTMNLLIKTLLKSKQWSSISTLVHDFKVFSVFPGRLTCSRLITSCIASRKFKLTESLLSIVEAKEEIAVSAFSSAMRSYNKLHMYSSTVMISKRMKSSGIAVTPRGYLYIMKAHHMLGNPQMVFSLFSEFEAKNWKFPELTAKIYAILCDSLGKSGKASEALRYFRDMLSKGIPPNHSLYASLISSFAVIREAEVAESLFQEAKKKAMVKDLAVFLKLVVMYLDVGLEEKAVGVVEAMVEMKIWVTDCILCAIVNGYNRRRGLKASVMVYERFISLGCEPGQVTYASMISIYWRLGLPLKAEALFLEMMEKGFNRCLVAYSTMISMYGKLGRASDAMKLLAKMKEIGCKPNVWVYNALLDMHGRLVNLRQVEKLWKEMKRRKIQADKFSYTSIIGAYNKAGEFEECIKYYHEFKMNGGKLDRALCGIMASVFSKTERIDELLKLLQEMKSEGVMFDERLYKSALNALRDAALHLQVEWFQKNVSFHKDET</sequence>
<dbReference type="Pfam" id="PF01535">
    <property type="entry name" value="PPR"/>
    <property type="match status" value="4"/>
</dbReference>
<dbReference type="Gene3D" id="1.25.40.10">
    <property type="entry name" value="Tetratricopeptide repeat domain"/>
    <property type="match status" value="4"/>
</dbReference>
<dbReference type="GeneID" id="120275680"/>
<dbReference type="PROSITE" id="PS51375">
    <property type="entry name" value="PPR"/>
    <property type="match status" value="6"/>
</dbReference>
<feature type="repeat" description="PPR" evidence="3">
    <location>
        <begin position="425"/>
        <end position="459"/>
    </location>
</feature>
<proteinExistence type="inferred from homology"/>
<evidence type="ECO:0000313" key="5">
    <source>
        <dbReference type="RefSeq" id="XP_039138278.1"/>
    </source>
</evidence>
<feature type="repeat" description="PPR" evidence="3">
    <location>
        <begin position="530"/>
        <end position="564"/>
    </location>
</feature>
<evidence type="ECO:0000256" key="3">
    <source>
        <dbReference type="PROSITE-ProRule" id="PRU00708"/>
    </source>
</evidence>
<dbReference type="InterPro" id="IPR002885">
    <property type="entry name" value="PPR_rpt"/>
</dbReference>
<name>A0AB40CED6_DIOCR</name>
<feature type="repeat" description="PPR" evidence="3">
    <location>
        <begin position="285"/>
        <end position="319"/>
    </location>
</feature>
<dbReference type="NCBIfam" id="TIGR00756">
    <property type="entry name" value="PPR"/>
    <property type="match status" value="5"/>
</dbReference>